<evidence type="ECO:0000259" key="1">
    <source>
        <dbReference type="Pfam" id="PF01370"/>
    </source>
</evidence>
<dbReference type="EMBL" id="KF900405">
    <property type="protein sequence ID" value="AIE93799.1"/>
    <property type="molecule type" value="Genomic_DNA"/>
</dbReference>
<dbReference type="InterPro" id="IPR036291">
    <property type="entry name" value="NAD(P)-bd_dom_sf"/>
</dbReference>
<dbReference type="Gene3D" id="3.40.50.720">
    <property type="entry name" value="NAD(P)-binding Rossmann-like Domain"/>
    <property type="match status" value="1"/>
</dbReference>
<organism evidence="2">
    <name type="scientific">uncultured marine thaumarchaeote AD1000_40_H03</name>
    <dbReference type="NCBI Taxonomy" id="1455914"/>
    <lineage>
        <taxon>Archaea</taxon>
        <taxon>Nitrososphaerota</taxon>
        <taxon>environmental samples</taxon>
    </lineage>
</organism>
<proteinExistence type="predicted"/>
<protein>
    <submittedName>
        <fullName evidence="2">Nucleoside-diphosphate-sugar epimerases</fullName>
    </submittedName>
</protein>
<dbReference type="AlphaFoldDB" id="A0A075FR84"/>
<evidence type="ECO:0000313" key="2">
    <source>
        <dbReference type="EMBL" id="AIE93799.1"/>
    </source>
</evidence>
<accession>A0A075FR84</accession>
<sequence>MNIFVTGGAGFIGSFLTKSLLENGYSVTIYDSLVISSADNAKN</sequence>
<name>A0A075FR84_9ARCH</name>
<dbReference type="SUPFAM" id="SSF51735">
    <property type="entry name" value="NAD(P)-binding Rossmann-fold domains"/>
    <property type="match status" value="1"/>
</dbReference>
<dbReference type="Pfam" id="PF01370">
    <property type="entry name" value="Epimerase"/>
    <property type="match status" value="1"/>
</dbReference>
<reference evidence="2" key="1">
    <citation type="journal article" date="2014" name="Genome Biol. Evol.">
        <title>Pangenome evidence for extensive interdomain horizontal transfer affecting lineage core and shell genes in uncultured planktonic thaumarchaeota and euryarchaeota.</title>
        <authorList>
            <person name="Deschamps P."/>
            <person name="Zivanovic Y."/>
            <person name="Moreira D."/>
            <person name="Rodriguez-Valera F."/>
            <person name="Lopez-Garcia P."/>
        </authorList>
    </citation>
    <scope>NUCLEOTIDE SEQUENCE</scope>
</reference>
<dbReference type="InterPro" id="IPR001509">
    <property type="entry name" value="Epimerase_deHydtase"/>
</dbReference>
<feature type="domain" description="NAD-dependent epimerase/dehydratase" evidence="1">
    <location>
        <begin position="3"/>
        <end position="38"/>
    </location>
</feature>